<comment type="caution">
    <text evidence="5">The sequence shown here is derived from an EMBL/GenBank/DDBJ whole genome shotgun (WGS) entry which is preliminary data.</text>
</comment>
<gene>
    <name evidence="5" type="ORF">CPELLU_LOCUS8093</name>
</gene>
<evidence type="ECO:0000313" key="5">
    <source>
        <dbReference type="EMBL" id="CAG8624605.1"/>
    </source>
</evidence>
<dbReference type="EMBL" id="CAJVQA010005624">
    <property type="protein sequence ID" value="CAG8624605.1"/>
    <property type="molecule type" value="Genomic_DNA"/>
</dbReference>
<dbReference type="InterPro" id="IPR002213">
    <property type="entry name" value="UDP_glucos_trans"/>
</dbReference>
<comment type="similarity">
    <text evidence="3">Belongs to the UDP-glycosyltransferase family.</text>
</comment>
<reference evidence="5" key="1">
    <citation type="submission" date="2021-06" db="EMBL/GenBank/DDBJ databases">
        <authorList>
            <person name="Kallberg Y."/>
            <person name="Tangrot J."/>
            <person name="Rosling A."/>
        </authorList>
    </citation>
    <scope>NUCLEOTIDE SEQUENCE</scope>
    <source>
        <strain evidence="5">FL966</strain>
    </source>
</reference>
<evidence type="ECO:0000256" key="1">
    <source>
        <dbReference type="ARBA" id="ARBA00022676"/>
    </source>
</evidence>
<accession>A0A9N9D457</accession>
<dbReference type="PROSITE" id="PS00375">
    <property type="entry name" value="UDPGT"/>
    <property type="match status" value="1"/>
</dbReference>
<evidence type="ECO:0000256" key="3">
    <source>
        <dbReference type="RuleBase" id="RU003718"/>
    </source>
</evidence>
<sequence>MLEICKILKERAKSIAYRSIPQIIIGPTLDARSFPELKSLYTEKFTYKKLCFAKSIFNKLYINGFNELKKIANDVKADMFICGYKFNEPCFDLAWKLKKPVVSIGTSMNLNKLKYRIFTHILAFTMPFYKSDPILGCKSNMENEPFYERFRCSLIMPLVLFWNVKDVLDDLNYYRAKVGVKPTYSILGGKNVLFLVNNFFGFETPFAVPPLHQEIGPILPDIYPDLSPSLSEFLETHPKTMYFTLGTQAYTTPQNYIILLQSFIELINQNILDGIIWSTVKTDISELPPFITLSSNISIPTSNILNNLFPNIFVTNFAPQFALLSHKHLRVFLSHGGSNSCHESMYTATPMLLFPIIDDQNSNAEKLEDAGMALRLSRFNLDVNDIIFKVKRLLTDETFKMSAKRMQILAKINSKRKYRGADLIEVVLNSVKYRGNKSDNGEWNVDNSILLKDLITPDTRMGFIKGNYFDVLAFALIIVIILVGALGYGIWKLIYLVGKSVGKLISVKNYAYLKSKKEQ</sequence>
<dbReference type="Proteomes" id="UP000789759">
    <property type="component" value="Unassembled WGS sequence"/>
</dbReference>
<dbReference type="PANTHER" id="PTHR48043">
    <property type="entry name" value="EG:EG0003.4 PROTEIN-RELATED"/>
    <property type="match status" value="1"/>
</dbReference>
<dbReference type="PANTHER" id="PTHR48043:SF145">
    <property type="entry name" value="FI06409P-RELATED"/>
    <property type="match status" value="1"/>
</dbReference>
<dbReference type="SUPFAM" id="SSF53756">
    <property type="entry name" value="UDP-Glycosyltransferase/glycogen phosphorylase"/>
    <property type="match status" value="1"/>
</dbReference>
<keyword evidence="6" id="KW-1185">Reference proteome</keyword>
<dbReference type="Pfam" id="PF00201">
    <property type="entry name" value="UDPGT"/>
    <property type="match status" value="1"/>
</dbReference>
<keyword evidence="1 3" id="KW-0328">Glycosyltransferase</keyword>
<evidence type="ECO:0000256" key="4">
    <source>
        <dbReference type="SAM" id="Phobius"/>
    </source>
</evidence>
<keyword evidence="4" id="KW-0472">Membrane</keyword>
<dbReference type="InterPro" id="IPR035595">
    <property type="entry name" value="UDP_glycos_trans_CS"/>
</dbReference>
<dbReference type="CDD" id="cd03784">
    <property type="entry name" value="GT1_Gtf-like"/>
    <property type="match status" value="1"/>
</dbReference>
<evidence type="ECO:0000256" key="2">
    <source>
        <dbReference type="ARBA" id="ARBA00022679"/>
    </source>
</evidence>
<proteinExistence type="inferred from homology"/>
<dbReference type="InterPro" id="IPR050271">
    <property type="entry name" value="UDP-glycosyltransferase"/>
</dbReference>
<protein>
    <submittedName>
        <fullName evidence="5">22078_t:CDS:1</fullName>
    </submittedName>
</protein>
<dbReference type="GO" id="GO:0008194">
    <property type="term" value="F:UDP-glycosyltransferase activity"/>
    <property type="evidence" value="ECO:0007669"/>
    <property type="project" value="InterPro"/>
</dbReference>
<dbReference type="Gene3D" id="3.40.50.2000">
    <property type="entry name" value="Glycogen Phosphorylase B"/>
    <property type="match status" value="1"/>
</dbReference>
<keyword evidence="4" id="KW-0812">Transmembrane</keyword>
<organism evidence="5 6">
    <name type="scientific">Cetraspora pellucida</name>
    <dbReference type="NCBI Taxonomy" id="1433469"/>
    <lineage>
        <taxon>Eukaryota</taxon>
        <taxon>Fungi</taxon>
        <taxon>Fungi incertae sedis</taxon>
        <taxon>Mucoromycota</taxon>
        <taxon>Glomeromycotina</taxon>
        <taxon>Glomeromycetes</taxon>
        <taxon>Diversisporales</taxon>
        <taxon>Gigasporaceae</taxon>
        <taxon>Cetraspora</taxon>
    </lineage>
</organism>
<name>A0A9N9D457_9GLOM</name>
<keyword evidence="2 3" id="KW-0808">Transferase</keyword>
<dbReference type="AlphaFoldDB" id="A0A9N9D457"/>
<evidence type="ECO:0000313" key="6">
    <source>
        <dbReference type="Proteomes" id="UP000789759"/>
    </source>
</evidence>
<feature type="transmembrane region" description="Helical" evidence="4">
    <location>
        <begin position="471"/>
        <end position="491"/>
    </location>
</feature>
<keyword evidence="4" id="KW-1133">Transmembrane helix</keyword>
<dbReference type="OrthoDB" id="5835829at2759"/>